<sequence>MHPQDGGRLQYTLHIIDTPGFGDTRGIQRDQEIVDHIRQLFSTKPPMRISAFDAVFFLIKAPDARLTPSQSYVFQAIMSLFGKDIEKNICSLITFAEGLNLPVRAALEESGLTFGKWFTFNNAALFANNTDLDSSSLSSMF</sequence>
<dbReference type="Proteomes" id="UP000828390">
    <property type="component" value="Unassembled WGS sequence"/>
</dbReference>
<name>A0A9D4ILF7_DREPO</name>
<protein>
    <recommendedName>
        <fullName evidence="3">AIG1-type G domain-containing protein</fullName>
    </recommendedName>
</protein>
<dbReference type="SUPFAM" id="SSF52540">
    <property type="entry name" value="P-loop containing nucleoside triphosphate hydrolases"/>
    <property type="match status" value="1"/>
</dbReference>
<organism evidence="1 2">
    <name type="scientific">Dreissena polymorpha</name>
    <name type="common">Zebra mussel</name>
    <name type="synonym">Mytilus polymorpha</name>
    <dbReference type="NCBI Taxonomy" id="45954"/>
    <lineage>
        <taxon>Eukaryota</taxon>
        <taxon>Metazoa</taxon>
        <taxon>Spiralia</taxon>
        <taxon>Lophotrochozoa</taxon>
        <taxon>Mollusca</taxon>
        <taxon>Bivalvia</taxon>
        <taxon>Autobranchia</taxon>
        <taxon>Heteroconchia</taxon>
        <taxon>Euheterodonta</taxon>
        <taxon>Imparidentia</taxon>
        <taxon>Neoheterodontei</taxon>
        <taxon>Myida</taxon>
        <taxon>Dreissenoidea</taxon>
        <taxon>Dreissenidae</taxon>
        <taxon>Dreissena</taxon>
    </lineage>
</organism>
<dbReference type="Gene3D" id="3.40.50.300">
    <property type="entry name" value="P-loop containing nucleotide triphosphate hydrolases"/>
    <property type="match status" value="1"/>
</dbReference>
<dbReference type="PANTHER" id="PTHR32046">
    <property type="entry name" value="G DOMAIN-CONTAINING PROTEIN"/>
    <property type="match status" value="1"/>
</dbReference>
<dbReference type="AlphaFoldDB" id="A0A9D4ILF7"/>
<dbReference type="PANTHER" id="PTHR32046:SF11">
    <property type="entry name" value="IMMUNE-ASSOCIATED NUCLEOTIDE-BINDING PROTEIN 10-LIKE"/>
    <property type="match status" value="1"/>
</dbReference>
<gene>
    <name evidence="1" type="ORF">DPMN_178684</name>
</gene>
<reference evidence="1" key="1">
    <citation type="journal article" date="2019" name="bioRxiv">
        <title>The Genome of the Zebra Mussel, Dreissena polymorpha: A Resource for Invasive Species Research.</title>
        <authorList>
            <person name="McCartney M.A."/>
            <person name="Auch B."/>
            <person name="Kono T."/>
            <person name="Mallez S."/>
            <person name="Zhang Y."/>
            <person name="Obille A."/>
            <person name="Becker A."/>
            <person name="Abrahante J.E."/>
            <person name="Garbe J."/>
            <person name="Badalamenti J.P."/>
            <person name="Herman A."/>
            <person name="Mangelson H."/>
            <person name="Liachko I."/>
            <person name="Sullivan S."/>
            <person name="Sone E.D."/>
            <person name="Koren S."/>
            <person name="Silverstein K.A.T."/>
            <person name="Beckman K.B."/>
            <person name="Gohl D.M."/>
        </authorList>
    </citation>
    <scope>NUCLEOTIDE SEQUENCE</scope>
    <source>
        <strain evidence="1">Duluth1</strain>
        <tissue evidence="1">Whole animal</tissue>
    </source>
</reference>
<evidence type="ECO:0000313" key="1">
    <source>
        <dbReference type="EMBL" id="KAH3777244.1"/>
    </source>
</evidence>
<accession>A0A9D4ILF7</accession>
<dbReference type="InterPro" id="IPR027417">
    <property type="entry name" value="P-loop_NTPase"/>
</dbReference>
<evidence type="ECO:0000313" key="2">
    <source>
        <dbReference type="Proteomes" id="UP000828390"/>
    </source>
</evidence>
<comment type="caution">
    <text evidence="1">The sequence shown here is derived from an EMBL/GenBank/DDBJ whole genome shotgun (WGS) entry which is preliminary data.</text>
</comment>
<dbReference type="EMBL" id="JAIWYP010000009">
    <property type="protein sequence ID" value="KAH3777244.1"/>
    <property type="molecule type" value="Genomic_DNA"/>
</dbReference>
<evidence type="ECO:0008006" key="3">
    <source>
        <dbReference type="Google" id="ProtNLM"/>
    </source>
</evidence>
<reference evidence="1" key="2">
    <citation type="submission" date="2020-11" db="EMBL/GenBank/DDBJ databases">
        <authorList>
            <person name="McCartney M.A."/>
            <person name="Auch B."/>
            <person name="Kono T."/>
            <person name="Mallez S."/>
            <person name="Becker A."/>
            <person name="Gohl D.M."/>
            <person name="Silverstein K.A.T."/>
            <person name="Koren S."/>
            <person name="Bechman K.B."/>
            <person name="Herman A."/>
            <person name="Abrahante J.E."/>
            <person name="Garbe J."/>
        </authorList>
    </citation>
    <scope>NUCLEOTIDE SEQUENCE</scope>
    <source>
        <strain evidence="1">Duluth1</strain>
        <tissue evidence="1">Whole animal</tissue>
    </source>
</reference>
<proteinExistence type="predicted"/>
<keyword evidence="2" id="KW-1185">Reference proteome</keyword>